<reference evidence="1 2" key="1">
    <citation type="journal article" date="2022" name="Int. J. Syst. Evol. Microbiol.">
        <title>Miniphocaeibacter halophilus sp. nov., an ammonium-tolerant acetate-producing bacterium isolated from a biogas system.</title>
        <authorList>
            <person name="Schnurer A."/>
            <person name="Singh A."/>
            <person name="Bi S."/>
            <person name="Qiao W."/>
            <person name="Westerholm M."/>
        </authorList>
    </citation>
    <scope>NUCLEOTIDE SEQUENCE [LARGE SCALE GENOMIC DNA]</scope>
    <source>
        <strain evidence="1 2">AMB_01</strain>
    </source>
</reference>
<dbReference type="EMBL" id="CP066744">
    <property type="protein sequence ID" value="QQK06984.1"/>
    <property type="molecule type" value="Genomic_DNA"/>
</dbReference>
<evidence type="ECO:0000313" key="2">
    <source>
        <dbReference type="Proteomes" id="UP000595814"/>
    </source>
</evidence>
<evidence type="ECO:0000313" key="1">
    <source>
        <dbReference type="EMBL" id="QQK06984.1"/>
    </source>
</evidence>
<sequence>MRRSDREVTGLNNILSIAKNGDTIILAFNDKDFPYILPVNYGCELKDNNLYFYFHGALEGNKYKYIYNGARVSFEIDCNHKLVTGKSNCSFSMKYESLIGRGIIYEIKEYEEVTNALNCIMKQYTDSYSRQYDEGSLKKVKVFKIEVISITGKSNI</sequence>
<name>A0AC61MN02_9FIRM</name>
<dbReference type="Proteomes" id="UP000595814">
    <property type="component" value="Chromosome"/>
</dbReference>
<proteinExistence type="predicted"/>
<protein>
    <submittedName>
        <fullName evidence="1">Pyridoxamine 5'-phosphate oxidase family protein</fullName>
    </submittedName>
</protein>
<organism evidence="1 2">
    <name type="scientific">Miniphocaeibacter halophilus</name>
    <dbReference type="NCBI Taxonomy" id="2931922"/>
    <lineage>
        <taxon>Bacteria</taxon>
        <taxon>Bacillati</taxon>
        <taxon>Bacillota</taxon>
        <taxon>Tissierellia</taxon>
        <taxon>Tissierellales</taxon>
        <taxon>Peptoniphilaceae</taxon>
        <taxon>Miniphocaeibacter</taxon>
    </lineage>
</organism>
<accession>A0AC61MN02</accession>
<keyword evidence="2" id="KW-1185">Reference proteome</keyword>
<gene>
    <name evidence="1" type="ORF">JFY71_06445</name>
</gene>